<dbReference type="RefSeq" id="WP_105959539.1">
    <property type="nucleotide sequence ID" value="NZ_PVNS01000010.1"/>
</dbReference>
<dbReference type="OrthoDB" id="2891316at2"/>
<sequence length="105" mass="12577">MTHKYLKEYEFGELQQELVQQVMDRMHGVSEHSPLVYFPIVHDRVESFLIVHWSEVFEDCRHMTMSEWRESSCYDVYKSEILNEFFDTDGSIRLESLEEPPAQEA</sequence>
<dbReference type="EMBL" id="PVNS01000010">
    <property type="protein sequence ID" value="PRO64981.1"/>
    <property type="molecule type" value="Genomic_DNA"/>
</dbReference>
<dbReference type="Proteomes" id="UP000243650">
    <property type="component" value="Unassembled WGS sequence"/>
</dbReference>
<gene>
    <name evidence="1" type="ORF">C6I21_11045</name>
</gene>
<protein>
    <submittedName>
        <fullName evidence="1">Uncharacterized protein</fullName>
    </submittedName>
</protein>
<comment type="caution">
    <text evidence="1">The sequence shown here is derived from an EMBL/GenBank/DDBJ whole genome shotgun (WGS) entry which is preliminary data.</text>
</comment>
<organism evidence="1 2">
    <name type="scientific">Alkalicoccus urumqiensis</name>
    <name type="common">Bacillus urumqiensis</name>
    <dbReference type="NCBI Taxonomy" id="1548213"/>
    <lineage>
        <taxon>Bacteria</taxon>
        <taxon>Bacillati</taxon>
        <taxon>Bacillota</taxon>
        <taxon>Bacilli</taxon>
        <taxon>Bacillales</taxon>
        <taxon>Bacillaceae</taxon>
        <taxon>Alkalicoccus</taxon>
    </lineage>
</organism>
<accession>A0A2P6MFG5</accession>
<reference evidence="1 2" key="1">
    <citation type="submission" date="2018-03" db="EMBL/GenBank/DDBJ databases">
        <title>Bacillus urumqiensis sp. nov., a moderately haloalkaliphilic bacterium isolated from a salt lake.</title>
        <authorList>
            <person name="Zhao B."/>
            <person name="Liao Z."/>
        </authorList>
    </citation>
    <scope>NUCLEOTIDE SEQUENCE [LARGE SCALE GENOMIC DNA]</scope>
    <source>
        <strain evidence="1 2">BZ-SZ-XJ18</strain>
    </source>
</reference>
<proteinExistence type="predicted"/>
<name>A0A2P6MFG5_ALKUR</name>
<dbReference type="AlphaFoldDB" id="A0A2P6MFG5"/>
<keyword evidence="2" id="KW-1185">Reference proteome</keyword>
<evidence type="ECO:0000313" key="2">
    <source>
        <dbReference type="Proteomes" id="UP000243650"/>
    </source>
</evidence>
<evidence type="ECO:0000313" key="1">
    <source>
        <dbReference type="EMBL" id="PRO64981.1"/>
    </source>
</evidence>